<accession>A0A8T0U223</accession>
<dbReference type="AlphaFoldDB" id="A0A8T0U223"/>
<sequence length="204" mass="22598">MELALEFELHLVCNRISRYNTRSWSPCVHVTRNRVSVLLGVAGRCKPAKKRGPVAMASCWSSVLAVLGAHAHAHATRADDPSADAEKGEKSKAAALHRRLLDDWAAKAAEKEEVKNLTAEVRALESALAEASGAREAAEAKRREAEARADAAEAELRAAAERHEAQVEELRRALDAQEDRDALIRELEDRIKEINNTSSKWRFF</sequence>
<dbReference type="EMBL" id="CM029042">
    <property type="protein sequence ID" value="KAG2615705.1"/>
    <property type="molecule type" value="Genomic_DNA"/>
</dbReference>
<dbReference type="Proteomes" id="UP000823388">
    <property type="component" value="Chromosome 3N"/>
</dbReference>
<name>A0A8T0U223_PANVG</name>
<keyword evidence="1" id="KW-0175">Coiled coil</keyword>
<comment type="caution">
    <text evidence="2">The sequence shown here is derived from an EMBL/GenBank/DDBJ whole genome shotgun (WGS) entry which is preliminary data.</text>
</comment>
<evidence type="ECO:0000313" key="2">
    <source>
        <dbReference type="EMBL" id="KAG2615705.1"/>
    </source>
</evidence>
<feature type="coiled-coil region" evidence="1">
    <location>
        <begin position="107"/>
        <end position="180"/>
    </location>
</feature>
<keyword evidence="3" id="KW-1185">Reference proteome</keyword>
<organism evidence="2 3">
    <name type="scientific">Panicum virgatum</name>
    <name type="common">Blackwell switchgrass</name>
    <dbReference type="NCBI Taxonomy" id="38727"/>
    <lineage>
        <taxon>Eukaryota</taxon>
        <taxon>Viridiplantae</taxon>
        <taxon>Streptophyta</taxon>
        <taxon>Embryophyta</taxon>
        <taxon>Tracheophyta</taxon>
        <taxon>Spermatophyta</taxon>
        <taxon>Magnoliopsida</taxon>
        <taxon>Liliopsida</taxon>
        <taxon>Poales</taxon>
        <taxon>Poaceae</taxon>
        <taxon>PACMAD clade</taxon>
        <taxon>Panicoideae</taxon>
        <taxon>Panicodae</taxon>
        <taxon>Paniceae</taxon>
        <taxon>Panicinae</taxon>
        <taxon>Panicum</taxon>
        <taxon>Panicum sect. Hiantes</taxon>
    </lineage>
</organism>
<evidence type="ECO:0000313" key="3">
    <source>
        <dbReference type="Proteomes" id="UP000823388"/>
    </source>
</evidence>
<proteinExistence type="predicted"/>
<reference evidence="2" key="1">
    <citation type="submission" date="2020-05" db="EMBL/GenBank/DDBJ databases">
        <title>WGS assembly of Panicum virgatum.</title>
        <authorList>
            <person name="Lovell J.T."/>
            <person name="Jenkins J."/>
            <person name="Shu S."/>
            <person name="Juenger T.E."/>
            <person name="Schmutz J."/>
        </authorList>
    </citation>
    <scope>NUCLEOTIDE SEQUENCE</scope>
    <source>
        <strain evidence="2">AP13</strain>
    </source>
</reference>
<evidence type="ECO:0000256" key="1">
    <source>
        <dbReference type="SAM" id="Coils"/>
    </source>
</evidence>
<protein>
    <submittedName>
        <fullName evidence="2">Uncharacterized protein</fullName>
    </submittedName>
</protein>
<gene>
    <name evidence="2" type="ORF">PVAP13_3NG041700</name>
</gene>